<dbReference type="Gene3D" id="3.20.20.70">
    <property type="entry name" value="Aldolase class I"/>
    <property type="match status" value="1"/>
</dbReference>
<keyword evidence="5" id="KW-1185">Reference proteome</keyword>
<dbReference type="CDD" id="cd04730">
    <property type="entry name" value="NPD_like"/>
    <property type="match status" value="1"/>
</dbReference>
<dbReference type="SUPFAM" id="SSF51412">
    <property type="entry name" value="Inosine monophosphate dehydrogenase (IMPDH)"/>
    <property type="match status" value="1"/>
</dbReference>
<evidence type="ECO:0000256" key="2">
    <source>
        <dbReference type="ARBA" id="ARBA00022643"/>
    </source>
</evidence>
<gene>
    <name evidence="4" type="ORF">A11A3_15714</name>
</gene>
<proteinExistence type="predicted"/>
<dbReference type="GO" id="GO:0018580">
    <property type="term" value="F:nitronate monooxygenase activity"/>
    <property type="evidence" value="ECO:0007669"/>
    <property type="project" value="InterPro"/>
</dbReference>
<comment type="caution">
    <text evidence="4">The sequence shown here is derived from an EMBL/GenBank/DDBJ whole genome shotgun (WGS) entry which is preliminary data.</text>
</comment>
<keyword evidence="2" id="KW-0288">FMN</keyword>
<protein>
    <submittedName>
        <fullName evidence="4">2-nitropropane dioxygenase</fullName>
    </submittedName>
</protein>
<dbReference type="RefSeq" id="WP_008930309.1">
    <property type="nucleotide sequence ID" value="NZ_AMRJ01000038.1"/>
</dbReference>
<dbReference type="PATRIC" id="fig|1177179.3.peg.3093"/>
<dbReference type="Pfam" id="PF03060">
    <property type="entry name" value="NMO"/>
    <property type="match status" value="1"/>
</dbReference>
<reference evidence="4 5" key="1">
    <citation type="journal article" date="2012" name="J. Bacteriol.">
        <title>Genome Sequence of the Alkane-Degrading Bacterium Alcanivorax hongdengensis Type Strain A-11-3.</title>
        <authorList>
            <person name="Lai Q."/>
            <person name="Shao Z."/>
        </authorList>
    </citation>
    <scope>NUCLEOTIDE SEQUENCE [LARGE SCALE GENOMIC DNA]</scope>
    <source>
        <strain evidence="4 5">A-11-3</strain>
    </source>
</reference>
<name>L0WAA2_9GAMM</name>
<dbReference type="EMBL" id="AMRJ01000038">
    <property type="protein sequence ID" value="EKF73012.1"/>
    <property type="molecule type" value="Genomic_DNA"/>
</dbReference>
<keyword evidence="3" id="KW-0560">Oxidoreductase</keyword>
<keyword evidence="1" id="KW-0285">Flavoprotein</keyword>
<dbReference type="InterPro" id="IPR004136">
    <property type="entry name" value="NMO"/>
</dbReference>
<evidence type="ECO:0000313" key="5">
    <source>
        <dbReference type="Proteomes" id="UP000010164"/>
    </source>
</evidence>
<evidence type="ECO:0000313" key="4">
    <source>
        <dbReference type="EMBL" id="EKF73012.1"/>
    </source>
</evidence>
<dbReference type="InterPro" id="IPR013785">
    <property type="entry name" value="Aldolase_TIM"/>
</dbReference>
<evidence type="ECO:0000256" key="1">
    <source>
        <dbReference type="ARBA" id="ARBA00022630"/>
    </source>
</evidence>
<accession>L0WAA2</accession>
<organism evidence="4 5">
    <name type="scientific">Alcanivorax hongdengensis A-11-3</name>
    <dbReference type="NCBI Taxonomy" id="1177179"/>
    <lineage>
        <taxon>Bacteria</taxon>
        <taxon>Pseudomonadati</taxon>
        <taxon>Pseudomonadota</taxon>
        <taxon>Gammaproteobacteria</taxon>
        <taxon>Oceanospirillales</taxon>
        <taxon>Alcanivoracaceae</taxon>
        <taxon>Alcanivorax</taxon>
    </lineage>
</organism>
<evidence type="ECO:0000256" key="3">
    <source>
        <dbReference type="ARBA" id="ARBA00023002"/>
    </source>
</evidence>
<dbReference type="AlphaFoldDB" id="L0WAA2"/>
<dbReference type="PANTHER" id="PTHR32332">
    <property type="entry name" value="2-NITROPROPANE DIOXYGENASE"/>
    <property type="match status" value="1"/>
</dbReference>
<dbReference type="OrthoDB" id="9778912at2"/>
<keyword evidence="4" id="KW-0223">Dioxygenase</keyword>
<dbReference type="PANTHER" id="PTHR32332:SF20">
    <property type="entry name" value="2-NITROPROPANE DIOXYGENASE-LIKE PROTEIN"/>
    <property type="match status" value="1"/>
</dbReference>
<dbReference type="eggNOG" id="COG2070">
    <property type="taxonomic scope" value="Bacteria"/>
</dbReference>
<dbReference type="Proteomes" id="UP000010164">
    <property type="component" value="Unassembled WGS sequence"/>
</dbReference>
<dbReference type="GO" id="GO:0051213">
    <property type="term" value="F:dioxygenase activity"/>
    <property type="evidence" value="ECO:0007669"/>
    <property type="project" value="UniProtKB-KW"/>
</dbReference>
<dbReference type="STRING" id="1177179.A11A3_15714"/>
<sequence>MVTLPRLLKTPLLHTLGCELPIMLAGMGGVSRHQLAAAVSNAGGFGVLGMVREPVERIRQEIIAFRQLSDGPLAVNLIPAATDRHLLMDQIATCLSLKVHSFVLFWQVDTALIRFLKKEGRQVIYQVGNQGDADLAQSAGADVLIVQGHEAGGHVRGSTSTFTLLPQIVPNCDIPVVAAGGIASGDALLAAFTLGAQGVSLGTAFLATHEANAHPHHKQRVVRANADDTLYTTRFTRNWHEPAPVRVLANAVTRGEYNNAPRDIILGEQDGQPVYLFSTDSPLADATGKVDDMALYCGQSCGQVHQQCSAAERIDQILNDVNRCLKQQHP</sequence>